<reference evidence="2 3" key="1">
    <citation type="submission" date="2018-08" db="EMBL/GenBank/DDBJ databases">
        <title>A genome reference for cultivated species of the human gut microbiota.</title>
        <authorList>
            <person name="Zou Y."/>
            <person name="Xue W."/>
            <person name="Luo G."/>
        </authorList>
    </citation>
    <scope>NUCLEOTIDE SEQUENCE [LARGE SCALE GENOMIC DNA]</scope>
    <source>
        <strain evidence="2 3">AF45-14BH</strain>
    </source>
</reference>
<dbReference type="EMBL" id="QRNJ01000025">
    <property type="protein sequence ID" value="RHK39461.1"/>
    <property type="molecule type" value="Genomic_DNA"/>
</dbReference>
<accession>A0A415G7K0</accession>
<name>A0A415G7K0_9FIRM</name>
<dbReference type="AlphaFoldDB" id="A0A415G7K0"/>
<protein>
    <submittedName>
        <fullName evidence="2">Uncharacterized protein</fullName>
    </submittedName>
</protein>
<evidence type="ECO:0000313" key="2">
    <source>
        <dbReference type="EMBL" id="RHK39461.1"/>
    </source>
</evidence>
<evidence type="ECO:0000313" key="3">
    <source>
        <dbReference type="Proteomes" id="UP000283497"/>
    </source>
</evidence>
<dbReference type="Proteomes" id="UP000283497">
    <property type="component" value="Unassembled WGS sequence"/>
</dbReference>
<gene>
    <name evidence="2" type="ORF">DW068_07690</name>
</gene>
<sequence>MHTLQLRLKTTAYDRQEITRRFYALSHIHNVLVKHAKKLLCQLEHNKEYQEMLTEYRVLSKIKEPTKESDSRKDALSQGISSFRQGMGLTEAGLQSYIKVCGKRYKKLLSSQQVQKEASNVWRGVEKVLFGNGKQLHFKKNRDFTTISGKTNTNGAKFDKDTLTVDWLGLSMHCKLPKREKDRQYIEASLSSAISYCQIHRKMFSTGWRYYVILVLKGDAPKKLKQTGDSTMGIDPGTSTIAGVSETKVILTELAPETKQYEKAIYRLQQSMDRSKRAMNPKKYKPDGTINKQNHDPWRFSHTYRKNRDRLKSLYRKKSAYIKQSHEILCNTLLADSRHFLVEKMNYAGLQKRSKHTARQEHLSEVKKKDGSTRKIYKYKRKKRFGRSLGSRAPAMFLHILQQKVQLYNGSYREINTRTFCASQYDHVENKNKKTPLNQRTKIIGGHTVQRDLYSAFLISNTTNDLSHANRRKCNKKFADFIVMQEKEITRMKASGSSMKQCFGF</sequence>
<comment type="caution">
    <text evidence="2">The sequence shown here is derived from an EMBL/GenBank/DDBJ whole genome shotgun (WGS) entry which is preliminary data.</text>
</comment>
<organism evidence="2 3">
    <name type="scientific">Anaerobutyricum hallii</name>
    <dbReference type="NCBI Taxonomy" id="39488"/>
    <lineage>
        <taxon>Bacteria</taxon>
        <taxon>Bacillati</taxon>
        <taxon>Bacillota</taxon>
        <taxon>Clostridia</taxon>
        <taxon>Lachnospirales</taxon>
        <taxon>Lachnospiraceae</taxon>
        <taxon>Anaerobutyricum</taxon>
    </lineage>
</organism>
<feature type="region of interest" description="Disordered" evidence="1">
    <location>
        <begin position="275"/>
        <end position="297"/>
    </location>
</feature>
<dbReference type="RefSeq" id="WP_118314487.1">
    <property type="nucleotide sequence ID" value="NZ_JAFIQQ010000184.1"/>
</dbReference>
<evidence type="ECO:0000256" key="1">
    <source>
        <dbReference type="SAM" id="MobiDB-lite"/>
    </source>
</evidence>
<proteinExistence type="predicted"/>